<proteinExistence type="predicted"/>
<dbReference type="HOGENOM" id="CLU_1645424_0_0_1"/>
<name>E9HJB3_DAPPU</name>
<dbReference type="OrthoDB" id="6369238at2759"/>
<sequence length="161" mass="18172">MDVNLVLKQNREAILSGEGEVVSVSITSVSMEGDVGKRRVLYDAKTNTRIDYPVVTSKKTPSKPAVGGRGKGKILSLEAKNAPLISVMQKVQNFMEDKKETKWRRMPCVQVKYTETKRNTNICIRKGERCDKTVPTRWANVDGRGLKRALKLRTLTIFTKF</sequence>
<reference evidence="1 2" key="1">
    <citation type="journal article" date="2011" name="Science">
        <title>The ecoresponsive genome of Daphnia pulex.</title>
        <authorList>
            <person name="Colbourne J.K."/>
            <person name="Pfrender M.E."/>
            <person name="Gilbert D."/>
            <person name="Thomas W.K."/>
            <person name="Tucker A."/>
            <person name="Oakley T.H."/>
            <person name="Tokishita S."/>
            <person name="Aerts A."/>
            <person name="Arnold G.J."/>
            <person name="Basu M.K."/>
            <person name="Bauer D.J."/>
            <person name="Caceres C.E."/>
            <person name="Carmel L."/>
            <person name="Casola C."/>
            <person name="Choi J.H."/>
            <person name="Detter J.C."/>
            <person name="Dong Q."/>
            <person name="Dusheyko S."/>
            <person name="Eads B.D."/>
            <person name="Frohlich T."/>
            <person name="Geiler-Samerotte K.A."/>
            <person name="Gerlach D."/>
            <person name="Hatcher P."/>
            <person name="Jogdeo S."/>
            <person name="Krijgsveld J."/>
            <person name="Kriventseva E.V."/>
            <person name="Kultz D."/>
            <person name="Laforsch C."/>
            <person name="Lindquist E."/>
            <person name="Lopez J."/>
            <person name="Manak J.R."/>
            <person name="Muller J."/>
            <person name="Pangilinan J."/>
            <person name="Patwardhan R.P."/>
            <person name="Pitluck S."/>
            <person name="Pritham E.J."/>
            <person name="Rechtsteiner A."/>
            <person name="Rho M."/>
            <person name="Rogozin I.B."/>
            <person name="Sakarya O."/>
            <person name="Salamov A."/>
            <person name="Schaack S."/>
            <person name="Shapiro H."/>
            <person name="Shiga Y."/>
            <person name="Skalitzky C."/>
            <person name="Smith Z."/>
            <person name="Souvorov A."/>
            <person name="Sung W."/>
            <person name="Tang Z."/>
            <person name="Tsuchiya D."/>
            <person name="Tu H."/>
            <person name="Vos H."/>
            <person name="Wang M."/>
            <person name="Wolf Y.I."/>
            <person name="Yamagata H."/>
            <person name="Yamada T."/>
            <person name="Ye Y."/>
            <person name="Shaw J.R."/>
            <person name="Andrews J."/>
            <person name="Crease T.J."/>
            <person name="Tang H."/>
            <person name="Lucas S.M."/>
            <person name="Robertson H.M."/>
            <person name="Bork P."/>
            <person name="Koonin E.V."/>
            <person name="Zdobnov E.M."/>
            <person name="Grigoriev I.V."/>
            <person name="Lynch M."/>
            <person name="Boore J.L."/>
        </authorList>
    </citation>
    <scope>NUCLEOTIDE SEQUENCE [LARGE SCALE GENOMIC DNA]</scope>
</reference>
<organism evidence="1 2">
    <name type="scientific">Daphnia pulex</name>
    <name type="common">Water flea</name>
    <dbReference type="NCBI Taxonomy" id="6669"/>
    <lineage>
        <taxon>Eukaryota</taxon>
        <taxon>Metazoa</taxon>
        <taxon>Ecdysozoa</taxon>
        <taxon>Arthropoda</taxon>
        <taxon>Crustacea</taxon>
        <taxon>Branchiopoda</taxon>
        <taxon>Diplostraca</taxon>
        <taxon>Cladocera</taxon>
        <taxon>Anomopoda</taxon>
        <taxon>Daphniidae</taxon>
        <taxon>Daphnia</taxon>
    </lineage>
</organism>
<evidence type="ECO:0000313" key="1">
    <source>
        <dbReference type="EMBL" id="EFX68173.1"/>
    </source>
</evidence>
<dbReference type="EMBL" id="GL732661">
    <property type="protein sequence ID" value="EFX68173.1"/>
    <property type="molecule type" value="Genomic_DNA"/>
</dbReference>
<gene>
    <name evidence="1" type="ORF">DAPPUDRAFT_114812</name>
</gene>
<keyword evidence="2" id="KW-1185">Reference proteome</keyword>
<dbReference type="KEGG" id="dpx:DAPPUDRAFT_114812"/>
<dbReference type="Proteomes" id="UP000000305">
    <property type="component" value="Unassembled WGS sequence"/>
</dbReference>
<protein>
    <submittedName>
        <fullName evidence="1">Uncharacterized protein</fullName>
    </submittedName>
</protein>
<dbReference type="InParanoid" id="E9HJB3"/>
<accession>E9HJB3</accession>
<evidence type="ECO:0000313" key="2">
    <source>
        <dbReference type="Proteomes" id="UP000000305"/>
    </source>
</evidence>
<dbReference type="AlphaFoldDB" id="E9HJB3"/>